<gene>
    <name evidence="2" type="ORF">PHYPO_G00133980</name>
</gene>
<dbReference type="PANTHER" id="PTHR31402:SF2">
    <property type="entry name" value="UPF0711 PROTEIN C18ORF21"/>
    <property type="match status" value="1"/>
</dbReference>
<keyword evidence="3" id="KW-1185">Reference proteome</keyword>
<dbReference type="EMBL" id="VFJC01000024">
    <property type="protein sequence ID" value="KAB5530841.1"/>
    <property type="molecule type" value="Genomic_DNA"/>
</dbReference>
<sequence length="117" mass="13935">MEKVVLSKTQVFLTNASLLYKDMCPEQARFLMKKQQMNGAALPDTVLCSFCFQWRRPGEYHVRLQPKCRPSVRIRKLLRREQAHKRLGSQEIKLLQRFRRASTVLVRIHVQYILHLK</sequence>
<evidence type="ECO:0000313" key="3">
    <source>
        <dbReference type="Proteomes" id="UP000327468"/>
    </source>
</evidence>
<comment type="caution">
    <text evidence="2">The sequence shown here is derived from an EMBL/GenBank/DDBJ whole genome shotgun (WGS) entry which is preliminary data.</text>
</comment>
<reference evidence="2 3" key="1">
    <citation type="submission" date="2019-06" db="EMBL/GenBank/DDBJ databases">
        <title>A chromosome-scale genome assembly of the striped catfish, Pangasianodon hypophthalmus.</title>
        <authorList>
            <person name="Wen M."/>
            <person name="Zahm M."/>
            <person name="Roques C."/>
            <person name="Cabau C."/>
            <person name="Klopp C."/>
            <person name="Donnadieu C."/>
            <person name="Jouanno E."/>
            <person name="Avarre J.-C."/>
            <person name="Campet M."/>
            <person name="Ha T.T.T."/>
            <person name="Dugue R."/>
            <person name="Lampietro C."/>
            <person name="Louis A."/>
            <person name="Herpin A."/>
            <person name="Echchiki A."/>
            <person name="Berthelot C."/>
            <person name="Parey E."/>
            <person name="Roest-Crollius H."/>
            <person name="Braasch I."/>
            <person name="Postlethwait J."/>
            <person name="Bobe J."/>
            <person name="Montfort J."/>
            <person name="Bouchez O."/>
            <person name="Begum T."/>
            <person name="Schartl M."/>
            <person name="Guiguen Y."/>
        </authorList>
    </citation>
    <scope>NUCLEOTIDE SEQUENCE [LARGE SCALE GENOMIC DNA]</scope>
    <source>
        <strain evidence="2 3">Indonesia</strain>
        <tissue evidence="2">Blood</tissue>
    </source>
</reference>
<evidence type="ECO:0000313" key="2">
    <source>
        <dbReference type="EMBL" id="KAB5530841.1"/>
    </source>
</evidence>
<evidence type="ECO:0000256" key="1">
    <source>
        <dbReference type="ARBA" id="ARBA00006160"/>
    </source>
</evidence>
<accession>A0A5N5KKK5</accession>
<name>A0A5N5KKK5_PANHP</name>
<dbReference type="AlphaFoldDB" id="A0A5N5KKK5"/>
<dbReference type="InterPro" id="IPR029779">
    <property type="entry name" value="Rmp24-like"/>
</dbReference>
<comment type="similarity">
    <text evidence="1">Belongs to the UPF0711 family.</text>
</comment>
<organism evidence="2 3">
    <name type="scientific">Pangasianodon hypophthalmus</name>
    <name type="common">Striped catfish</name>
    <name type="synonym">Helicophagus hypophthalmus</name>
    <dbReference type="NCBI Taxonomy" id="310915"/>
    <lineage>
        <taxon>Eukaryota</taxon>
        <taxon>Metazoa</taxon>
        <taxon>Chordata</taxon>
        <taxon>Craniata</taxon>
        <taxon>Vertebrata</taxon>
        <taxon>Euteleostomi</taxon>
        <taxon>Actinopterygii</taxon>
        <taxon>Neopterygii</taxon>
        <taxon>Teleostei</taxon>
        <taxon>Ostariophysi</taxon>
        <taxon>Siluriformes</taxon>
        <taxon>Pangasiidae</taxon>
        <taxon>Pangasianodon</taxon>
    </lineage>
</organism>
<protein>
    <submittedName>
        <fullName evidence="2">Uncharacterized protein</fullName>
    </submittedName>
</protein>
<proteinExistence type="inferred from homology"/>
<dbReference type="Pfam" id="PF15719">
    <property type="entry name" value="Rmp24-like"/>
    <property type="match status" value="1"/>
</dbReference>
<dbReference type="PANTHER" id="PTHR31402">
    <property type="entry name" value="UPF0711 PROTEIN C18ORF21"/>
    <property type="match status" value="1"/>
</dbReference>
<dbReference type="Proteomes" id="UP000327468">
    <property type="component" value="Chromosome 23"/>
</dbReference>